<reference evidence="1" key="1">
    <citation type="submission" date="2023-06" db="EMBL/GenBank/DDBJ databases">
        <authorList>
            <person name="Kurt Z."/>
        </authorList>
    </citation>
    <scope>NUCLEOTIDE SEQUENCE</scope>
</reference>
<proteinExistence type="predicted"/>
<name>A0AA86Q519_9EUKA</name>
<organism evidence="1">
    <name type="scientific">Hexamita inflata</name>
    <dbReference type="NCBI Taxonomy" id="28002"/>
    <lineage>
        <taxon>Eukaryota</taxon>
        <taxon>Metamonada</taxon>
        <taxon>Diplomonadida</taxon>
        <taxon>Hexamitidae</taxon>
        <taxon>Hexamitinae</taxon>
        <taxon>Hexamita</taxon>
    </lineage>
</organism>
<evidence type="ECO:0000313" key="1">
    <source>
        <dbReference type="EMBL" id="CAI9950676.1"/>
    </source>
</evidence>
<keyword evidence="3" id="KW-1185">Reference proteome</keyword>
<dbReference type="EMBL" id="CATOUU010000816">
    <property type="protein sequence ID" value="CAI9950676.1"/>
    <property type="molecule type" value="Genomic_DNA"/>
</dbReference>
<evidence type="ECO:0000313" key="3">
    <source>
        <dbReference type="Proteomes" id="UP001642409"/>
    </source>
</evidence>
<accession>A0AA86Q519</accession>
<protein>
    <submittedName>
        <fullName evidence="2">Hypothetical_protein</fullName>
    </submittedName>
</protein>
<sequence length="195" mass="24306">MPCRFCSECWLNDLRMYRQFLLFILEQLLHRLRSQLHRLKQCLCLQLQLVLDQQRFWCPHLLHVPCQLGCRQHFENMRVQRQLFLHRSGLFMHLLRRQHRRFEQFMRMQHQLVSDLEYLWRPYVLHVSCELSSKRPRVYLCLQRDQLLFINKQHLHSVRCQHEHRGQLVRMQLGFISHFELIWSFNLCPMPRWSF</sequence>
<gene>
    <name evidence="1" type="ORF">HINF_LOCUS38321</name>
    <name evidence="2" type="ORF">HINF_LOCUS56898</name>
</gene>
<reference evidence="2 3" key="2">
    <citation type="submission" date="2024-07" db="EMBL/GenBank/DDBJ databases">
        <authorList>
            <person name="Akdeniz Z."/>
        </authorList>
    </citation>
    <scope>NUCLEOTIDE SEQUENCE [LARGE SCALE GENOMIC DNA]</scope>
</reference>
<dbReference type="Proteomes" id="UP001642409">
    <property type="component" value="Unassembled WGS sequence"/>
</dbReference>
<dbReference type="AlphaFoldDB" id="A0AA86Q519"/>
<evidence type="ECO:0000313" key="2">
    <source>
        <dbReference type="EMBL" id="CAL6074800.1"/>
    </source>
</evidence>
<dbReference type="EMBL" id="CAXDID020000310">
    <property type="protein sequence ID" value="CAL6074800.1"/>
    <property type="molecule type" value="Genomic_DNA"/>
</dbReference>
<comment type="caution">
    <text evidence="1">The sequence shown here is derived from an EMBL/GenBank/DDBJ whole genome shotgun (WGS) entry which is preliminary data.</text>
</comment>